<keyword evidence="3 9" id="KW-0812">Transmembrane</keyword>
<dbReference type="GO" id="GO:0005319">
    <property type="term" value="F:lipid transporter activity"/>
    <property type="evidence" value="ECO:0007669"/>
    <property type="project" value="TreeGrafter"/>
</dbReference>
<comment type="subcellular location">
    <subcellularLocation>
        <location evidence="1">Membrane</location>
        <topology evidence="1">Multi-pass membrane protein</topology>
    </subcellularLocation>
</comment>
<feature type="domain" description="ABC transporter" evidence="10">
    <location>
        <begin position="503"/>
        <end position="734"/>
    </location>
</feature>
<evidence type="ECO:0000259" key="10">
    <source>
        <dbReference type="PROSITE" id="PS50893"/>
    </source>
</evidence>
<keyword evidence="5" id="KW-0547">Nucleotide-binding</keyword>
<dbReference type="PROSITE" id="PS50893">
    <property type="entry name" value="ABC_TRANSPORTER_2"/>
    <property type="match status" value="2"/>
</dbReference>
<dbReference type="InterPro" id="IPR003439">
    <property type="entry name" value="ABC_transporter-like_ATP-bd"/>
</dbReference>
<dbReference type="GO" id="GO:0016020">
    <property type="term" value="C:membrane"/>
    <property type="evidence" value="ECO:0007669"/>
    <property type="project" value="UniProtKB-SubCell"/>
</dbReference>
<dbReference type="InterPro" id="IPR013525">
    <property type="entry name" value="ABC2_TM"/>
</dbReference>
<dbReference type="GO" id="GO:0140359">
    <property type="term" value="F:ABC-type transporter activity"/>
    <property type="evidence" value="ECO:0007669"/>
    <property type="project" value="InterPro"/>
</dbReference>
<dbReference type="SUPFAM" id="SSF52540">
    <property type="entry name" value="P-loop containing nucleoside triphosphate hydrolases"/>
    <property type="match status" value="2"/>
</dbReference>
<dbReference type="CDD" id="cd03263">
    <property type="entry name" value="ABC_subfamily_A"/>
    <property type="match status" value="2"/>
</dbReference>
<feature type="transmembrane region" description="Helical" evidence="9">
    <location>
        <begin position="309"/>
        <end position="334"/>
    </location>
</feature>
<dbReference type="InterPro" id="IPR017871">
    <property type="entry name" value="ABC_transporter-like_CS"/>
</dbReference>
<protein>
    <submittedName>
        <fullName evidence="11">Putative lipid exporter abca1</fullName>
    </submittedName>
</protein>
<dbReference type="EMBL" id="GGLE01005841">
    <property type="protein sequence ID" value="MBY09967.1"/>
    <property type="molecule type" value="Transcribed_RNA"/>
</dbReference>
<proteinExistence type="predicted"/>
<dbReference type="GO" id="GO:0016887">
    <property type="term" value="F:ATP hydrolysis activity"/>
    <property type="evidence" value="ECO:0007669"/>
    <property type="project" value="InterPro"/>
</dbReference>
<dbReference type="SMART" id="SM00382">
    <property type="entry name" value="AAA"/>
    <property type="match status" value="2"/>
</dbReference>
<feature type="transmembrane region" description="Helical" evidence="9">
    <location>
        <begin position="1088"/>
        <end position="1116"/>
    </location>
</feature>
<dbReference type="FunFam" id="3.40.50.300:FF:002470">
    <property type="entry name" value="ABC transporter, putative"/>
    <property type="match status" value="1"/>
</dbReference>
<evidence type="ECO:0000256" key="4">
    <source>
        <dbReference type="ARBA" id="ARBA00022737"/>
    </source>
</evidence>
<feature type="domain" description="ABC transporter" evidence="10">
    <location>
        <begin position="1362"/>
        <end position="1593"/>
    </location>
</feature>
<dbReference type="Pfam" id="PF00005">
    <property type="entry name" value="ABC_tran"/>
    <property type="match status" value="2"/>
</dbReference>
<dbReference type="PANTHER" id="PTHR19229:SF250">
    <property type="entry name" value="ABC TRANSPORTER DOMAIN-CONTAINING PROTEIN-RELATED"/>
    <property type="match status" value="1"/>
</dbReference>
<feature type="transmembrane region" description="Helical" evidence="9">
    <location>
        <begin position="1128"/>
        <end position="1149"/>
    </location>
</feature>
<keyword evidence="8 9" id="KW-0472">Membrane</keyword>
<name>A0A2R5LKX1_9ACAR</name>
<evidence type="ECO:0000256" key="6">
    <source>
        <dbReference type="ARBA" id="ARBA00022840"/>
    </source>
</evidence>
<dbReference type="InterPro" id="IPR056264">
    <property type="entry name" value="R2_ABCA1-4-like"/>
</dbReference>
<evidence type="ECO:0000256" key="8">
    <source>
        <dbReference type="ARBA" id="ARBA00023136"/>
    </source>
</evidence>
<sequence length="1691" mass="187654">MAFFRQLGVFLWRDLWVYRVKRHYIVALLEVAVPLLLVGILVWISQMNGKNDSGHIVRVGPTLYPEFTPSVTLPLPRSPLYAPNGTYTTALMEAVFGKGAKGFPTQDAMYDFIARDALQPGSKGLELAVVFPAASAGGSVPHDLRYTVRFNNTFVHFDTNQRYSIGESNGPRPEDKAYEGLFWGLQNRIFSTHLELLNTSGKLIKEPPEVTMNRFPYPEYNSNSGSSMVIMQIVPFIMVGFLVFGLVFVSRLIREKSSRIRELMRMMGLSDWVYWLGSFSNGFIIMATVSVILVVLLKVEVAPNVAVLYFTDFSLLLVILLLYSVASLLFLLLFTIIFNSPVVGVVFSVIGWVVSYAVPTTLLDPQGSDRYYTLSAKAKLLTSLLPNTGLHWCFRLINFLEVQGIGASWSNLYVPAVPADNIVLGQVMLLMLASTFLYSFLIWYLDNVWPYQYGIPKHPLYFLQISYWRPPIEDYNEVLESLRDDKDDVDSIEPAPADAHVSIQLFKVTKEFHGAEQKAVDDLSLKMYQGQITALLGHNGAGKTTTMNMITGLFPPTRGHISINGHNILRSTKRAREDLGLCPQHNVLFDEMTVQEHLYFFLSLKKGRGLSWREEVDQVLTDLNLGDKRHTQARNLSGGMKRKLSLGNAIIGGSKTLILDEPTAGMDPQARRAVWTLLQRLRMNCTILLTTHYMEEADALGDRIAFLAHGRLRCCGSALFLKKKFGTGYKMRIARSGDCDVTALTETVERMVPSSELVSDVGSEVIFNLGFPPAAKMVLLFKALEDHKTKHGITSMGVSVTTMEDVFIRVGELSDTDTTTLTTEYGSIELPNGFGSSSSDEPVTWEPHQRVTGVTLLLQQTRAMFLKRIYSAYRHYYLIIFMLLVPVLIVTLYCWIGRESVQDQDHSITYDVGDVFGTTVGFLGLNTTELADFGTKIYGPAMADEKVQVKRLKGAPDDFLLDVARRDLTEYSKDYLVGGVANGSRVVAWYNGEPHHVGAMSLNLAHEAVLRFVTGNTSASVTVINDPFAGDMFTGLALITDGLVIRLVAAIFIPSALSFLSSSFVLFPTEERVSKAKLLQLMAGVPIWLFWAVSFMWDFLLHAICCSIIMLPLFIINPKGAFLSSAQVGGPVYVLLLAYGWASIPLSYFYSFIKKKPSSAYALLTTVNVLVGVIPSLVMTILYFMVNMQVPLNKASLDNALWFFRLIPNFALTWGFANLNLIGMDPWVCSRIPNKAAVCDGPTKDLGFKACCNPCPQGSSEQFCYIPRDPLEWDINAAGPDVCFMLFVGAGLFVLLLLMDSWLGILCESLWSRLSTMCSSKKTLVDADGTIGGAKYEDGEVTAEHHYVEQLVQSGQASSQALVAFNLTRSFGSLVAVDNLSFHVMQHECFGLLGVNGAGKTTTFRMLTGDLSPSSGNAFIGSADLKHQLKKFQSAIGYCPQFDAQLNKLSGRETLEMFALLRGVPSDVVAGVVNEMIDLCDLKEHANKTTENYSGGTKRKLSIGMALIGRPPVIFFDEPTAGVDPAARRRIWHGLQEMQGATGAAYVLTSHSMEECEALCQRLSIMVNGTFRCLGSTQHLKAKFGQGFTVLVKLSPGDSLEVATTSATISSLCARMEEEFPGAWELKDSHQCLLHFHLHDTNLKWSHLFERMEALKQELGYEDYVVSDTTLEQIFLAFARTQRESEKEVVA</sequence>
<evidence type="ECO:0000256" key="1">
    <source>
        <dbReference type="ARBA" id="ARBA00004141"/>
    </source>
</evidence>
<feature type="transmembrane region" description="Helical" evidence="9">
    <location>
        <begin position="23"/>
        <end position="44"/>
    </location>
</feature>
<dbReference type="GO" id="GO:0005524">
    <property type="term" value="F:ATP binding"/>
    <property type="evidence" value="ECO:0007669"/>
    <property type="project" value="UniProtKB-KW"/>
</dbReference>
<keyword evidence="6" id="KW-0067">ATP-binding</keyword>
<reference evidence="11" key="1">
    <citation type="submission" date="2018-03" db="EMBL/GenBank/DDBJ databases">
        <title>The relapsing fever spirochete Borrelia turicatae persists in the highly oxidative environment of its soft-bodied tick vector.</title>
        <authorList>
            <person name="Bourret T.J."/>
            <person name="Boyle W.K."/>
            <person name="Valenzuela J.G."/>
            <person name="Oliveira F."/>
            <person name="Lopez J.E."/>
        </authorList>
    </citation>
    <scope>NUCLEOTIDE SEQUENCE</scope>
    <source>
        <strain evidence="11">Kansas strain/isolate</strain>
        <tissue evidence="11">Salivary glands</tissue>
    </source>
</reference>
<dbReference type="FunFam" id="3.40.50.300:FF:000298">
    <property type="entry name" value="ATP-binding cassette sub-family A member 12"/>
    <property type="match status" value="1"/>
</dbReference>
<feature type="transmembrane region" description="Helical" evidence="9">
    <location>
        <begin position="1161"/>
        <end position="1186"/>
    </location>
</feature>
<keyword evidence="2" id="KW-0813">Transport</keyword>
<evidence type="ECO:0000256" key="3">
    <source>
        <dbReference type="ARBA" id="ARBA00022692"/>
    </source>
</evidence>
<evidence type="ECO:0000256" key="5">
    <source>
        <dbReference type="ARBA" id="ARBA00022741"/>
    </source>
</evidence>
<dbReference type="InterPro" id="IPR026082">
    <property type="entry name" value="ABCA"/>
</dbReference>
<feature type="transmembrane region" description="Helical" evidence="9">
    <location>
        <begin position="341"/>
        <end position="358"/>
    </location>
</feature>
<keyword evidence="4" id="KW-0677">Repeat</keyword>
<feature type="transmembrane region" description="Helical" evidence="9">
    <location>
        <begin position="1282"/>
        <end position="1305"/>
    </location>
</feature>
<feature type="transmembrane region" description="Helical" evidence="9">
    <location>
        <begin position="273"/>
        <end position="297"/>
    </location>
</feature>
<dbReference type="Pfam" id="PF12698">
    <property type="entry name" value="ABC2_membrane_3"/>
    <property type="match status" value="2"/>
</dbReference>
<feature type="transmembrane region" description="Helical" evidence="9">
    <location>
        <begin position="229"/>
        <end position="253"/>
    </location>
</feature>
<dbReference type="InterPro" id="IPR027417">
    <property type="entry name" value="P-loop_NTPase"/>
</dbReference>
<evidence type="ECO:0000256" key="9">
    <source>
        <dbReference type="SAM" id="Phobius"/>
    </source>
</evidence>
<dbReference type="PANTHER" id="PTHR19229">
    <property type="entry name" value="ATP-BINDING CASSETTE TRANSPORTER SUBFAMILY A ABCA"/>
    <property type="match status" value="1"/>
</dbReference>
<dbReference type="PROSITE" id="PS00211">
    <property type="entry name" value="ABC_TRANSPORTER_1"/>
    <property type="match status" value="1"/>
</dbReference>
<dbReference type="Gene3D" id="3.40.50.300">
    <property type="entry name" value="P-loop containing nucleotide triphosphate hydrolases"/>
    <property type="match status" value="2"/>
</dbReference>
<keyword evidence="7 9" id="KW-1133">Transmembrane helix</keyword>
<feature type="transmembrane region" description="Helical" evidence="9">
    <location>
        <begin position="1206"/>
        <end position="1223"/>
    </location>
</feature>
<accession>A0A2R5LKX1</accession>
<evidence type="ECO:0000313" key="11">
    <source>
        <dbReference type="EMBL" id="MBY09967.1"/>
    </source>
</evidence>
<evidence type="ECO:0000256" key="7">
    <source>
        <dbReference type="ARBA" id="ARBA00022989"/>
    </source>
</evidence>
<feature type="transmembrane region" description="Helical" evidence="9">
    <location>
        <begin position="422"/>
        <end position="445"/>
    </location>
</feature>
<dbReference type="InterPro" id="IPR003593">
    <property type="entry name" value="AAA+_ATPase"/>
</dbReference>
<dbReference type="Pfam" id="PF23321">
    <property type="entry name" value="R1_ABCA1"/>
    <property type="match status" value="1"/>
</dbReference>
<organism evidence="11">
    <name type="scientific">Ornithodoros turicata</name>
    <dbReference type="NCBI Taxonomy" id="34597"/>
    <lineage>
        <taxon>Eukaryota</taxon>
        <taxon>Metazoa</taxon>
        <taxon>Ecdysozoa</taxon>
        <taxon>Arthropoda</taxon>
        <taxon>Chelicerata</taxon>
        <taxon>Arachnida</taxon>
        <taxon>Acari</taxon>
        <taxon>Parasitiformes</taxon>
        <taxon>Ixodida</taxon>
        <taxon>Ixodoidea</taxon>
        <taxon>Argasidae</taxon>
        <taxon>Ornithodorinae</taxon>
        <taxon>Ornithodoros</taxon>
    </lineage>
</organism>
<evidence type="ECO:0000256" key="2">
    <source>
        <dbReference type="ARBA" id="ARBA00022448"/>
    </source>
</evidence>
<feature type="transmembrane region" description="Helical" evidence="9">
    <location>
        <begin position="876"/>
        <end position="896"/>
    </location>
</feature>
<feature type="transmembrane region" description="Helical" evidence="9">
    <location>
        <begin position="1043"/>
        <end position="1067"/>
    </location>
</feature>